<organism evidence="2">
    <name type="scientific">freshwater metagenome</name>
    <dbReference type="NCBI Taxonomy" id="449393"/>
    <lineage>
        <taxon>unclassified sequences</taxon>
        <taxon>metagenomes</taxon>
        <taxon>ecological metagenomes</taxon>
    </lineage>
</organism>
<dbReference type="Pfam" id="PF08241">
    <property type="entry name" value="Methyltransf_11"/>
    <property type="match status" value="1"/>
</dbReference>
<dbReference type="AlphaFoldDB" id="A0A6J7LXI4"/>
<dbReference type="Gene3D" id="3.40.50.150">
    <property type="entry name" value="Vaccinia Virus protein VP39"/>
    <property type="match status" value="1"/>
</dbReference>
<feature type="domain" description="Methyltransferase type 11" evidence="1">
    <location>
        <begin position="3"/>
        <end position="68"/>
    </location>
</feature>
<evidence type="ECO:0000313" key="2">
    <source>
        <dbReference type="EMBL" id="CAB4970659.1"/>
    </source>
</evidence>
<dbReference type="EMBL" id="CAFBNE010000192">
    <property type="protein sequence ID" value="CAB4970659.1"/>
    <property type="molecule type" value="Genomic_DNA"/>
</dbReference>
<name>A0A6J7LXI4_9ZZZZ</name>
<dbReference type="InterPro" id="IPR029063">
    <property type="entry name" value="SAM-dependent_MTases_sf"/>
</dbReference>
<evidence type="ECO:0000259" key="1">
    <source>
        <dbReference type="Pfam" id="PF08241"/>
    </source>
</evidence>
<proteinExistence type="predicted"/>
<protein>
    <submittedName>
        <fullName evidence="2">Unannotated protein</fullName>
    </submittedName>
</protein>
<sequence>MHGVDGHVPSLEAAKQAGYASVTCSDLLDYLRQCPDGAFDCLISLDVVEHFPKEAGAEFLDEMSRVAAHRVIVLTPTGFVPQPPAPDNPYQEHLSGWWPKDLAEHGFQRFYGLNGWRPLRGEYAHPTVRPAVIGLVLSEASQLAVMKSPDKAYQFIGVRDIGPLGIDRVAR</sequence>
<reference evidence="2" key="1">
    <citation type="submission" date="2020-05" db="EMBL/GenBank/DDBJ databases">
        <authorList>
            <person name="Chiriac C."/>
            <person name="Salcher M."/>
            <person name="Ghai R."/>
            <person name="Kavagutti S V."/>
        </authorList>
    </citation>
    <scope>NUCLEOTIDE SEQUENCE</scope>
</reference>
<accession>A0A6J7LXI4</accession>
<gene>
    <name evidence="2" type="ORF">UFOPK3772_03352</name>
</gene>
<dbReference type="GO" id="GO:0008757">
    <property type="term" value="F:S-adenosylmethionine-dependent methyltransferase activity"/>
    <property type="evidence" value="ECO:0007669"/>
    <property type="project" value="InterPro"/>
</dbReference>
<dbReference type="InterPro" id="IPR013216">
    <property type="entry name" value="Methyltransf_11"/>
</dbReference>
<dbReference type="SUPFAM" id="SSF53335">
    <property type="entry name" value="S-adenosyl-L-methionine-dependent methyltransferases"/>
    <property type="match status" value="1"/>
</dbReference>